<dbReference type="Pfam" id="PF00015">
    <property type="entry name" value="MCPsignal"/>
    <property type="match status" value="1"/>
</dbReference>
<feature type="domain" description="Methyl-accepting transducer" evidence="11">
    <location>
        <begin position="370"/>
        <end position="614"/>
    </location>
</feature>
<feature type="domain" description="HAMP" evidence="12">
    <location>
        <begin position="302"/>
        <end position="358"/>
    </location>
</feature>
<dbReference type="HOGENOM" id="CLU_000445_107_19_9"/>
<evidence type="ECO:0000256" key="1">
    <source>
        <dbReference type="ARBA" id="ARBA00004651"/>
    </source>
</evidence>
<reference evidence="13 14" key="1">
    <citation type="journal article" date="2015" name="J. Biotechnol.">
        <title>Complete genome sequence of a malodorant-producing acetogen, Clostridium scatologenes ATCC 25775(T).</title>
        <authorList>
            <person name="Zhu Z."/>
            <person name="Guo T."/>
            <person name="Zheng H."/>
            <person name="Song T."/>
            <person name="Ouyang P."/>
            <person name="Xie J."/>
        </authorList>
    </citation>
    <scope>NUCLEOTIDE SEQUENCE [LARGE SCALE GENOMIC DNA]</scope>
    <source>
        <strain evidence="13 14">ATCC 25775</strain>
    </source>
</reference>
<organism evidence="13 14">
    <name type="scientific">Clostridium scatologenes</name>
    <dbReference type="NCBI Taxonomy" id="1548"/>
    <lineage>
        <taxon>Bacteria</taxon>
        <taxon>Bacillati</taxon>
        <taxon>Bacillota</taxon>
        <taxon>Clostridia</taxon>
        <taxon>Eubacteriales</taxon>
        <taxon>Clostridiaceae</taxon>
        <taxon>Clostridium</taxon>
    </lineage>
</organism>
<keyword evidence="3" id="KW-0145">Chemotaxis</keyword>
<evidence type="ECO:0000313" key="13">
    <source>
        <dbReference type="EMBL" id="AKA69571.1"/>
    </source>
</evidence>
<dbReference type="CDD" id="cd18773">
    <property type="entry name" value="PDC1_HK_sensor"/>
    <property type="match status" value="1"/>
</dbReference>
<dbReference type="GO" id="GO:0006935">
    <property type="term" value="P:chemotaxis"/>
    <property type="evidence" value="ECO:0007669"/>
    <property type="project" value="UniProtKB-KW"/>
</dbReference>
<dbReference type="Pfam" id="PF00672">
    <property type="entry name" value="HAMP"/>
    <property type="match status" value="1"/>
</dbReference>
<evidence type="ECO:0000259" key="11">
    <source>
        <dbReference type="PROSITE" id="PS50111"/>
    </source>
</evidence>
<feature type="transmembrane region" description="Helical" evidence="10">
    <location>
        <begin position="6"/>
        <end position="30"/>
    </location>
</feature>
<dbReference type="InterPro" id="IPR004089">
    <property type="entry name" value="MCPsignal_dom"/>
</dbReference>
<dbReference type="STRING" id="1548.CSCA_2446"/>
<dbReference type="Proteomes" id="UP000033115">
    <property type="component" value="Chromosome"/>
</dbReference>
<evidence type="ECO:0000256" key="3">
    <source>
        <dbReference type="ARBA" id="ARBA00022500"/>
    </source>
</evidence>
<evidence type="ECO:0000256" key="4">
    <source>
        <dbReference type="ARBA" id="ARBA00022692"/>
    </source>
</evidence>
<dbReference type="Gene3D" id="3.30.450.20">
    <property type="entry name" value="PAS domain"/>
    <property type="match status" value="2"/>
</dbReference>
<comment type="subcellular location">
    <subcellularLocation>
        <location evidence="1">Cell membrane</location>
        <topology evidence="1">Multi-pass membrane protein</topology>
    </subcellularLocation>
</comment>
<dbReference type="PROSITE" id="PS50885">
    <property type="entry name" value="HAMP"/>
    <property type="match status" value="1"/>
</dbReference>
<protein>
    <submittedName>
        <fullName evidence="13">Methyl-accepting chemotaxis protein</fullName>
    </submittedName>
</protein>
<dbReference type="Pfam" id="PF02743">
    <property type="entry name" value="dCache_1"/>
    <property type="match status" value="1"/>
</dbReference>
<keyword evidence="5 10" id="KW-1133">Transmembrane helix</keyword>
<keyword evidence="4 10" id="KW-0812">Transmembrane</keyword>
<dbReference type="PROSITE" id="PS50111">
    <property type="entry name" value="CHEMOTAXIS_TRANSDUC_2"/>
    <property type="match status" value="1"/>
</dbReference>
<dbReference type="RefSeq" id="WP_029163591.1">
    <property type="nucleotide sequence ID" value="NZ_CP009933.1"/>
</dbReference>
<name>A0A0E3GR23_CLOSL</name>
<keyword evidence="6 10" id="KW-0472">Membrane</keyword>
<dbReference type="InterPro" id="IPR003660">
    <property type="entry name" value="HAMP_dom"/>
</dbReference>
<proteinExistence type="inferred from homology"/>
<dbReference type="SUPFAM" id="SSF58104">
    <property type="entry name" value="Methyl-accepting chemotaxis protein (MCP) signaling domain"/>
    <property type="match status" value="1"/>
</dbReference>
<dbReference type="PANTHER" id="PTHR32089:SF112">
    <property type="entry name" value="LYSOZYME-LIKE PROTEIN-RELATED"/>
    <property type="match status" value="1"/>
</dbReference>
<gene>
    <name evidence="13" type="ORF">CSCA_2446</name>
</gene>
<evidence type="ECO:0000256" key="2">
    <source>
        <dbReference type="ARBA" id="ARBA00022475"/>
    </source>
</evidence>
<evidence type="ECO:0000256" key="5">
    <source>
        <dbReference type="ARBA" id="ARBA00022989"/>
    </source>
</evidence>
<dbReference type="PANTHER" id="PTHR32089">
    <property type="entry name" value="METHYL-ACCEPTING CHEMOTAXIS PROTEIN MCPB"/>
    <property type="match status" value="1"/>
</dbReference>
<dbReference type="Gene3D" id="1.10.287.950">
    <property type="entry name" value="Methyl-accepting chemotaxis protein"/>
    <property type="match status" value="1"/>
</dbReference>
<evidence type="ECO:0000256" key="7">
    <source>
        <dbReference type="ARBA" id="ARBA00023224"/>
    </source>
</evidence>
<evidence type="ECO:0000256" key="6">
    <source>
        <dbReference type="ARBA" id="ARBA00023136"/>
    </source>
</evidence>
<evidence type="ECO:0000256" key="10">
    <source>
        <dbReference type="SAM" id="Phobius"/>
    </source>
</evidence>
<sequence>MKSIKSKITLIISLVCILSLLISSLITYSISYNSIMKESKNGLLTSADKYSEIINGWLDGQGKIVNEIGDSIENMDNLDDGKIKAYFKKKMQNNSYASEIYIAFANKKMLVASDWVPPTDVDFTQRVWYKDAVKKNGLIYSTPYMDAKTKQMMVGIARPVTKNGELIGVLGCDIKIGTITEILEKAKPIENSYAFLIDNENNFLIHANKDFKPTEKGAQNVNKVMNGQLSKIVSDNISTLKDYDGKEKYFVTSKVKISNWTVGFSVPVTEVMKPMKKLVIAFVSIMVAALLVAIAVSIYFGKKIGDPIVTLSKSMKKISNYDLTYDNSCEVLLSHKDEIGQLSNSFIIMQKELIQLIKKIMDGSQDMSASSEELSATTEELTSKFNEINEATKNITDTIQETSASSEEITASIEEVNSNIVELSEKALEGSTVANESKERAIEGSNKGKASIEKTRSIYEDKKQKILKSIEAGKVVDNIKNMAESIANIAEQTNLLALNAAIEAARAGEQGKGFAVVADEVRSLAEQSSESVIVIQNTLEKVHQAFRDSADNSNDILKFINENVDPELGEFKNMGNQYYKDAEFISKMSGEIALMSEKLNTTIEQVNESVQSMAGNAGKSSENAETIKVSIEETSKAVEQVAITAQEQAEFAQGLSDMIQKFKI</sequence>
<comment type="similarity">
    <text evidence="8">Belongs to the methyl-accepting chemotaxis (MCP) protein family.</text>
</comment>
<dbReference type="CDD" id="cd12912">
    <property type="entry name" value="PDC2_MCP_like"/>
    <property type="match status" value="1"/>
</dbReference>
<evidence type="ECO:0000256" key="9">
    <source>
        <dbReference type="PROSITE-ProRule" id="PRU00284"/>
    </source>
</evidence>
<keyword evidence="14" id="KW-1185">Reference proteome</keyword>
<dbReference type="AlphaFoldDB" id="A0A0E3GR23"/>
<dbReference type="GO" id="GO:0007165">
    <property type="term" value="P:signal transduction"/>
    <property type="evidence" value="ECO:0007669"/>
    <property type="project" value="UniProtKB-KW"/>
</dbReference>
<feature type="transmembrane region" description="Helical" evidence="10">
    <location>
        <begin position="278"/>
        <end position="300"/>
    </location>
</feature>
<evidence type="ECO:0000256" key="8">
    <source>
        <dbReference type="ARBA" id="ARBA00029447"/>
    </source>
</evidence>
<dbReference type="GO" id="GO:0005886">
    <property type="term" value="C:plasma membrane"/>
    <property type="evidence" value="ECO:0007669"/>
    <property type="project" value="UniProtKB-SubCell"/>
</dbReference>
<dbReference type="SMART" id="SM00283">
    <property type="entry name" value="MA"/>
    <property type="match status" value="1"/>
</dbReference>
<dbReference type="EMBL" id="CP009933">
    <property type="protein sequence ID" value="AKA69571.1"/>
    <property type="molecule type" value="Genomic_DNA"/>
</dbReference>
<dbReference type="InterPro" id="IPR033479">
    <property type="entry name" value="dCache_1"/>
</dbReference>
<dbReference type="InterPro" id="IPR029151">
    <property type="entry name" value="Sensor-like_sf"/>
</dbReference>
<keyword evidence="7 9" id="KW-0807">Transducer</keyword>
<keyword evidence="2" id="KW-1003">Cell membrane</keyword>
<dbReference type="KEGG" id="csq:CSCA_2446"/>
<evidence type="ECO:0000259" key="12">
    <source>
        <dbReference type="PROSITE" id="PS50885"/>
    </source>
</evidence>
<dbReference type="SUPFAM" id="SSF103190">
    <property type="entry name" value="Sensory domain-like"/>
    <property type="match status" value="1"/>
</dbReference>
<dbReference type="CDD" id="cd06225">
    <property type="entry name" value="HAMP"/>
    <property type="match status" value="1"/>
</dbReference>
<accession>A0A0E3GR23</accession>
<evidence type="ECO:0000313" key="14">
    <source>
        <dbReference type="Proteomes" id="UP000033115"/>
    </source>
</evidence>